<reference evidence="1 2" key="2">
    <citation type="submission" date="2007-09" db="EMBL/GenBank/DDBJ databases">
        <title>Draft genome sequence of Clostridium bolteae (ATCC BAA-613).</title>
        <authorList>
            <person name="Sudarsanam P."/>
            <person name="Ley R."/>
            <person name="Guruge J."/>
            <person name="Turnbaugh P.J."/>
            <person name="Mahowald M."/>
            <person name="Liep D."/>
            <person name="Gordon J."/>
        </authorList>
    </citation>
    <scope>NUCLEOTIDE SEQUENCE [LARGE SCALE GENOMIC DNA]</scope>
    <source>
        <strain evidence="2">ATCC BAA-613 / DSM 15670 / CCUG 46953 / JCM 12243 / WAL 16351</strain>
    </source>
</reference>
<dbReference type="Proteomes" id="UP000005396">
    <property type="component" value="Unassembled WGS sequence"/>
</dbReference>
<sequence>MLEAITYQNMLRDINSNEIKEDTIGILITRPDLEVGKSILNSLNYFHHLSRNNTNFYLPGYGAYWYESYPDGQVVTKIEGVDWSFSDKMFVCFINDLETYSKWEYSGESELLMLEYKDGILSYDNMMQFYLDNMMRDRVIVSIPSFFQQLLRICKNDKSLKDISNAFGKDKLIQVTKENILNNIPSSLANVFVQEKYFCIRNCGK</sequence>
<dbReference type="PaxDb" id="411902-CLOBOL_00114"/>
<reference evidence="1 2" key="1">
    <citation type="submission" date="2007-08" db="EMBL/GenBank/DDBJ databases">
        <authorList>
            <person name="Fulton L."/>
            <person name="Clifton S."/>
            <person name="Fulton B."/>
            <person name="Xu J."/>
            <person name="Minx P."/>
            <person name="Pepin K.H."/>
            <person name="Johnson M."/>
            <person name="Thiruvilangam P."/>
            <person name="Bhonagiri V."/>
            <person name="Nash W.E."/>
            <person name="Mardis E.R."/>
            <person name="Wilson R.K."/>
        </authorList>
    </citation>
    <scope>NUCLEOTIDE SEQUENCE [LARGE SCALE GENOMIC DNA]</scope>
    <source>
        <strain evidence="2">ATCC BAA-613 / DSM 15670 / CCUG 46953 / JCM 12243 / WAL 16351</strain>
    </source>
</reference>
<comment type="caution">
    <text evidence="1">The sequence shown here is derived from an EMBL/GenBank/DDBJ whole genome shotgun (WGS) entry which is preliminary data.</text>
</comment>
<gene>
    <name evidence="1" type="ORF">CLOBOL_00114</name>
</gene>
<dbReference type="RefSeq" id="WP_002566808.1">
    <property type="nucleotide sequence ID" value="NZ_DS480667.1"/>
</dbReference>
<evidence type="ECO:0000313" key="1">
    <source>
        <dbReference type="EMBL" id="EDP19647.1"/>
    </source>
</evidence>
<accession>A8RGD8</accession>
<evidence type="ECO:0000313" key="2">
    <source>
        <dbReference type="Proteomes" id="UP000005396"/>
    </source>
</evidence>
<dbReference type="HOGENOM" id="CLU_1335599_0_0_9"/>
<protein>
    <submittedName>
        <fullName evidence="1">Uncharacterized protein</fullName>
    </submittedName>
</protein>
<dbReference type="eggNOG" id="ENOG50317UC">
    <property type="taxonomic scope" value="Bacteria"/>
</dbReference>
<dbReference type="AlphaFoldDB" id="A8RGD8"/>
<dbReference type="EMBL" id="ABCC02000001">
    <property type="protein sequence ID" value="EDP19647.1"/>
    <property type="molecule type" value="Genomic_DNA"/>
</dbReference>
<organism evidence="1 2">
    <name type="scientific">Enterocloster bolteae (strain ATCC BAA-613 / DSM 15670 / CCUG 46953 / JCM 12243 / WAL 16351)</name>
    <name type="common">Clostridium bolteae</name>
    <dbReference type="NCBI Taxonomy" id="411902"/>
    <lineage>
        <taxon>Bacteria</taxon>
        <taxon>Bacillati</taxon>
        <taxon>Bacillota</taxon>
        <taxon>Clostridia</taxon>
        <taxon>Lachnospirales</taxon>
        <taxon>Lachnospiraceae</taxon>
        <taxon>Enterocloster</taxon>
    </lineage>
</organism>
<proteinExistence type="predicted"/>
<name>A8RGD8_ENTBW</name>